<accession>A0ABZ2YTP2</accession>
<feature type="domain" description="VOC" evidence="1">
    <location>
        <begin position="2"/>
        <end position="116"/>
    </location>
</feature>
<name>A0ABZ2YTP2_9BACT</name>
<dbReference type="InterPro" id="IPR029068">
    <property type="entry name" value="Glyas_Bleomycin-R_OHBP_Dase"/>
</dbReference>
<dbReference type="SUPFAM" id="SSF54593">
    <property type="entry name" value="Glyoxalase/Bleomycin resistance protein/Dihydroxybiphenyl dioxygenase"/>
    <property type="match status" value="1"/>
</dbReference>
<dbReference type="Proteomes" id="UP001485459">
    <property type="component" value="Chromosome"/>
</dbReference>
<organism evidence="2 3">
    <name type="scientific">Chitinophaga pollutisoli</name>
    <dbReference type="NCBI Taxonomy" id="3133966"/>
    <lineage>
        <taxon>Bacteria</taxon>
        <taxon>Pseudomonadati</taxon>
        <taxon>Bacteroidota</taxon>
        <taxon>Chitinophagia</taxon>
        <taxon>Chitinophagales</taxon>
        <taxon>Chitinophagaceae</taxon>
        <taxon>Chitinophaga</taxon>
    </lineage>
</organism>
<keyword evidence="3" id="KW-1185">Reference proteome</keyword>
<dbReference type="Gene3D" id="3.10.180.10">
    <property type="entry name" value="2,3-Dihydroxybiphenyl 1,2-Dioxygenase, domain 1"/>
    <property type="match status" value="1"/>
</dbReference>
<dbReference type="InterPro" id="IPR037523">
    <property type="entry name" value="VOC_core"/>
</dbReference>
<dbReference type="PROSITE" id="PS51819">
    <property type="entry name" value="VOC"/>
    <property type="match status" value="1"/>
</dbReference>
<evidence type="ECO:0000313" key="3">
    <source>
        <dbReference type="Proteomes" id="UP001485459"/>
    </source>
</evidence>
<sequence>MTPECIVPIFQVSDLPAAIAFYTNVLGFSVDFEFGSVVGISMGEIQIHLSGSASSGNKKAIGEGHVYIFCDEVDDYYNEIIAKGAGVFIPPGDRPYGVRDFAVKDADGNILAFGKSTHPRSDASHHTL</sequence>
<protein>
    <submittedName>
        <fullName evidence="2">Glyoxalase superfamily protein</fullName>
    </submittedName>
</protein>
<evidence type="ECO:0000259" key="1">
    <source>
        <dbReference type="PROSITE" id="PS51819"/>
    </source>
</evidence>
<reference evidence="3" key="1">
    <citation type="submission" date="2024-03" db="EMBL/GenBank/DDBJ databases">
        <title>Chitinophaga horti sp. nov., isolated from garden soil.</title>
        <authorList>
            <person name="Lee D.S."/>
            <person name="Han D.M."/>
            <person name="Baek J.H."/>
            <person name="Choi D.G."/>
            <person name="Jeon J.H."/>
            <person name="Jeon C.O."/>
        </authorList>
    </citation>
    <scope>NUCLEOTIDE SEQUENCE [LARGE SCALE GENOMIC DNA]</scope>
    <source>
        <strain evidence="3">GPA1</strain>
    </source>
</reference>
<dbReference type="EMBL" id="CP149822">
    <property type="protein sequence ID" value="WZN43170.1"/>
    <property type="molecule type" value="Genomic_DNA"/>
</dbReference>
<dbReference type="Pfam" id="PF00903">
    <property type="entry name" value="Glyoxalase"/>
    <property type="match status" value="1"/>
</dbReference>
<evidence type="ECO:0000313" key="2">
    <source>
        <dbReference type="EMBL" id="WZN43170.1"/>
    </source>
</evidence>
<dbReference type="InterPro" id="IPR004360">
    <property type="entry name" value="Glyas_Fos-R_dOase_dom"/>
</dbReference>
<gene>
    <name evidence="2" type="ORF">WJU16_09010</name>
</gene>
<proteinExistence type="predicted"/>
<dbReference type="RefSeq" id="WP_341837989.1">
    <property type="nucleotide sequence ID" value="NZ_CP149822.1"/>
</dbReference>